<dbReference type="SUPFAM" id="SSF53067">
    <property type="entry name" value="Actin-like ATPase domain"/>
    <property type="match status" value="1"/>
</dbReference>
<evidence type="ECO:0000256" key="3">
    <source>
        <dbReference type="RuleBase" id="RU004046"/>
    </source>
</evidence>
<gene>
    <name evidence="4" type="primary">glk</name>
    <name evidence="4" type="ORF">CKO28_04165</name>
</gene>
<dbReference type="Gene3D" id="3.30.420.40">
    <property type="match status" value="1"/>
</dbReference>
<dbReference type="CDD" id="cd24008">
    <property type="entry name" value="ASKHA_NBD_GLK"/>
    <property type="match status" value="1"/>
</dbReference>
<protein>
    <submittedName>
        <fullName evidence="4">Glucokinase</fullName>
    </submittedName>
</protein>
<keyword evidence="2" id="KW-0418">Kinase</keyword>
<evidence type="ECO:0000313" key="4">
    <source>
        <dbReference type="EMBL" id="MBK1667237.1"/>
    </source>
</evidence>
<keyword evidence="1" id="KW-0808">Transferase</keyword>
<dbReference type="RefSeq" id="WP_200339303.1">
    <property type="nucleotide sequence ID" value="NZ_NRRL01000005.1"/>
</dbReference>
<dbReference type="NCBIfam" id="TIGR00749">
    <property type="entry name" value="glk"/>
    <property type="match status" value="1"/>
</dbReference>
<dbReference type="PANTHER" id="PTHR47690:SF1">
    <property type="entry name" value="GLUCOKINASE"/>
    <property type="match status" value="1"/>
</dbReference>
<dbReference type="Gene3D" id="3.40.367.20">
    <property type="match status" value="1"/>
</dbReference>
<organism evidence="4 5">
    <name type="scientific">Rhodovibrio sodomensis</name>
    <dbReference type="NCBI Taxonomy" id="1088"/>
    <lineage>
        <taxon>Bacteria</taxon>
        <taxon>Pseudomonadati</taxon>
        <taxon>Pseudomonadota</taxon>
        <taxon>Alphaproteobacteria</taxon>
        <taxon>Rhodospirillales</taxon>
        <taxon>Rhodovibrionaceae</taxon>
        <taxon>Rhodovibrio</taxon>
    </lineage>
</organism>
<dbReference type="PANTHER" id="PTHR47690">
    <property type="entry name" value="GLUCOKINASE"/>
    <property type="match status" value="1"/>
</dbReference>
<reference evidence="4 5" key="1">
    <citation type="journal article" date="2020" name="Microorganisms">
        <title>Osmotic Adaptation and Compatible Solute Biosynthesis of Phototrophic Bacteria as Revealed from Genome Analyses.</title>
        <authorList>
            <person name="Imhoff J.F."/>
            <person name="Rahn T."/>
            <person name="Kunzel S."/>
            <person name="Keller A."/>
            <person name="Neulinger S.C."/>
        </authorList>
    </citation>
    <scope>NUCLEOTIDE SEQUENCE [LARGE SCALE GENOMIC DNA]</scope>
    <source>
        <strain evidence="4 5">DSM 9895</strain>
    </source>
</reference>
<name>A0ABS1DBE2_9PROT</name>
<dbReference type="InterPro" id="IPR003836">
    <property type="entry name" value="Glucokinase"/>
</dbReference>
<accession>A0ABS1DBE2</accession>
<keyword evidence="5" id="KW-1185">Reference proteome</keyword>
<proteinExistence type="inferred from homology"/>
<evidence type="ECO:0000313" key="5">
    <source>
        <dbReference type="Proteomes" id="UP001296873"/>
    </source>
</evidence>
<dbReference type="Proteomes" id="UP001296873">
    <property type="component" value="Unassembled WGS sequence"/>
</dbReference>
<evidence type="ECO:0000256" key="1">
    <source>
        <dbReference type="ARBA" id="ARBA00022679"/>
    </source>
</evidence>
<dbReference type="EMBL" id="NRRL01000005">
    <property type="protein sequence ID" value="MBK1667237.1"/>
    <property type="molecule type" value="Genomic_DNA"/>
</dbReference>
<evidence type="ECO:0000256" key="2">
    <source>
        <dbReference type="ARBA" id="ARBA00022777"/>
    </source>
</evidence>
<dbReference type="InterPro" id="IPR043129">
    <property type="entry name" value="ATPase_NBD"/>
</dbReference>
<sequence>MGAALLADIGGTNARFALRRPDGALRPLATLRVQDYPDPASAIAAALDARPTPELAVLAVAAPVHRAPVRLTNAGWTFDPASLRAATGIARFEVVNDFAAQAWAIGQFAPQDLLPIGGGDSLPGAARAVLGAGTGLGVAVWLPATAEAPARVVSGEGGHVALAAEDGRDAALLARLRRAVGGRVSAERILSGSGLVLLAQAVAREDGLPPPPDDPSRITAGAADGDPTCAAAVRQFVAFLGSFAGDLALLSGAWDGVYVAGGIPPRIAGFLHDGPFRSRFEAKGRFAGELARIQVHLVVRADPALLGLSVLAERLERER</sequence>
<dbReference type="InterPro" id="IPR050201">
    <property type="entry name" value="Bacterial_glucokinase"/>
</dbReference>
<comment type="caution">
    <text evidence="4">The sequence shown here is derived from an EMBL/GenBank/DDBJ whole genome shotgun (WGS) entry which is preliminary data.</text>
</comment>
<dbReference type="Pfam" id="PF02685">
    <property type="entry name" value="Glucokinase"/>
    <property type="match status" value="1"/>
</dbReference>
<comment type="similarity">
    <text evidence="3">Belongs to the bacterial glucokinase family.</text>
</comment>